<name>A0A164P8W3_9AGAM</name>
<dbReference type="GO" id="GO:0003677">
    <property type="term" value="F:DNA binding"/>
    <property type="evidence" value="ECO:0007669"/>
    <property type="project" value="InterPro"/>
</dbReference>
<dbReference type="AlphaFoldDB" id="A0A164P8W3"/>
<evidence type="ECO:0000313" key="9">
    <source>
        <dbReference type="Proteomes" id="UP000076722"/>
    </source>
</evidence>
<evidence type="ECO:0000256" key="6">
    <source>
        <dbReference type="SAM" id="MobiDB-lite"/>
    </source>
</evidence>
<protein>
    <recommendedName>
        <fullName evidence="7">Zn(2)-C6 fungal-type domain-containing protein</fullName>
    </recommendedName>
</protein>
<dbReference type="PANTHER" id="PTHR47338">
    <property type="entry name" value="ZN(II)2CYS6 TRANSCRIPTION FACTOR (EUROFUNG)-RELATED"/>
    <property type="match status" value="1"/>
</dbReference>
<feature type="compositionally biased region" description="Polar residues" evidence="6">
    <location>
        <begin position="124"/>
        <end position="134"/>
    </location>
</feature>
<keyword evidence="4" id="KW-0804">Transcription</keyword>
<dbReference type="GO" id="GO:0005634">
    <property type="term" value="C:nucleus"/>
    <property type="evidence" value="ECO:0007669"/>
    <property type="project" value="UniProtKB-SubCell"/>
</dbReference>
<dbReference type="CDD" id="cd12148">
    <property type="entry name" value="fungal_TF_MHR"/>
    <property type="match status" value="1"/>
</dbReference>
<feature type="compositionally biased region" description="Pro residues" evidence="6">
    <location>
        <begin position="146"/>
        <end position="158"/>
    </location>
</feature>
<evidence type="ECO:0000256" key="5">
    <source>
        <dbReference type="ARBA" id="ARBA00023242"/>
    </source>
</evidence>
<dbReference type="SMART" id="SM00066">
    <property type="entry name" value="GAL4"/>
    <property type="match status" value="1"/>
</dbReference>
<evidence type="ECO:0000256" key="4">
    <source>
        <dbReference type="ARBA" id="ARBA00023163"/>
    </source>
</evidence>
<feature type="region of interest" description="Disordered" evidence="6">
    <location>
        <begin position="84"/>
        <end position="166"/>
    </location>
</feature>
<dbReference type="InterPro" id="IPR007219">
    <property type="entry name" value="XnlR_reg_dom"/>
</dbReference>
<keyword evidence="2" id="KW-0479">Metal-binding</keyword>
<dbReference type="Pfam" id="PF00172">
    <property type="entry name" value="Zn_clus"/>
    <property type="match status" value="1"/>
</dbReference>
<dbReference type="GO" id="GO:0008270">
    <property type="term" value="F:zinc ion binding"/>
    <property type="evidence" value="ECO:0007669"/>
    <property type="project" value="InterPro"/>
</dbReference>
<dbReference type="InterPro" id="IPR050815">
    <property type="entry name" value="TF_fung"/>
</dbReference>
<dbReference type="GO" id="GO:0000981">
    <property type="term" value="F:DNA-binding transcription factor activity, RNA polymerase II-specific"/>
    <property type="evidence" value="ECO:0007669"/>
    <property type="project" value="InterPro"/>
</dbReference>
<dbReference type="InterPro" id="IPR036864">
    <property type="entry name" value="Zn2-C6_fun-type_DNA-bd_sf"/>
</dbReference>
<dbReference type="SUPFAM" id="SSF57701">
    <property type="entry name" value="Zn2/Cys6 DNA-binding domain"/>
    <property type="match status" value="1"/>
</dbReference>
<dbReference type="GO" id="GO:0006351">
    <property type="term" value="P:DNA-templated transcription"/>
    <property type="evidence" value="ECO:0007669"/>
    <property type="project" value="InterPro"/>
</dbReference>
<dbReference type="EMBL" id="KV419436">
    <property type="protein sequence ID" value="KZS88485.1"/>
    <property type="molecule type" value="Genomic_DNA"/>
</dbReference>
<dbReference type="CDD" id="cd00067">
    <property type="entry name" value="GAL4"/>
    <property type="match status" value="1"/>
</dbReference>
<comment type="subcellular location">
    <subcellularLocation>
        <location evidence="1">Nucleus</location>
    </subcellularLocation>
</comment>
<accession>A0A164P8W3</accession>
<evidence type="ECO:0000256" key="2">
    <source>
        <dbReference type="ARBA" id="ARBA00022723"/>
    </source>
</evidence>
<proteinExistence type="predicted"/>
<evidence type="ECO:0000259" key="7">
    <source>
        <dbReference type="PROSITE" id="PS50048"/>
    </source>
</evidence>
<evidence type="ECO:0000256" key="1">
    <source>
        <dbReference type="ARBA" id="ARBA00004123"/>
    </source>
</evidence>
<dbReference type="STRING" id="1314777.A0A164P8W3"/>
<dbReference type="Pfam" id="PF04082">
    <property type="entry name" value="Fungal_trans"/>
    <property type="match status" value="1"/>
</dbReference>
<dbReference type="PROSITE" id="PS00463">
    <property type="entry name" value="ZN2_CY6_FUNGAL_1"/>
    <property type="match status" value="1"/>
</dbReference>
<dbReference type="PROSITE" id="PS50048">
    <property type="entry name" value="ZN2_CY6_FUNGAL_2"/>
    <property type="match status" value="1"/>
</dbReference>
<reference evidence="8 9" key="1">
    <citation type="journal article" date="2016" name="Mol. Biol. Evol.">
        <title>Comparative Genomics of Early-Diverging Mushroom-Forming Fungi Provides Insights into the Origins of Lignocellulose Decay Capabilities.</title>
        <authorList>
            <person name="Nagy L.G."/>
            <person name="Riley R."/>
            <person name="Tritt A."/>
            <person name="Adam C."/>
            <person name="Daum C."/>
            <person name="Floudas D."/>
            <person name="Sun H."/>
            <person name="Yadav J.S."/>
            <person name="Pangilinan J."/>
            <person name="Larsson K.H."/>
            <person name="Matsuura K."/>
            <person name="Barry K."/>
            <person name="Labutti K."/>
            <person name="Kuo R."/>
            <person name="Ohm R.A."/>
            <person name="Bhattacharya S.S."/>
            <person name="Shirouzu T."/>
            <person name="Yoshinaga Y."/>
            <person name="Martin F.M."/>
            <person name="Grigoriev I.V."/>
            <person name="Hibbett D.S."/>
        </authorList>
    </citation>
    <scope>NUCLEOTIDE SEQUENCE [LARGE SCALE GENOMIC DNA]</scope>
    <source>
        <strain evidence="8 9">HHB9708</strain>
    </source>
</reference>
<dbReference type="OrthoDB" id="2309723at2759"/>
<feature type="compositionally biased region" description="Low complexity" evidence="6">
    <location>
        <begin position="85"/>
        <end position="98"/>
    </location>
</feature>
<gene>
    <name evidence="8" type="ORF">SISNIDRAFT_459711</name>
</gene>
<dbReference type="InterPro" id="IPR001138">
    <property type="entry name" value="Zn2Cys6_DnaBD"/>
</dbReference>
<evidence type="ECO:0000256" key="3">
    <source>
        <dbReference type="ARBA" id="ARBA00023015"/>
    </source>
</evidence>
<keyword evidence="9" id="KW-1185">Reference proteome</keyword>
<keyword evidence="3" id="KW-0805">Transcription regulation</keyword>
<sequence>MQAPEHQDENIVLEPPIISRGTACRSCREMKIRCDRRRPFCTPCERARREDSCQYDDGTHKSKHRMLTEQVAALENRVRELEIEATTGSGSAPAGSSSRIPGRPLSPRRQPSNPQPLPVAGPSTRPTRSSSQLSPADLEPSAFFLPPGPVPSRPPAPPGSLSSTRNLSLNLNIRSPVDTPDDNPAIYSPSPQLSPQGQFGAAFLDQLKSLFIQHGYQLGPISGPSANPFRSNDPALRNAAFLIASFLQGSPNTPRFLSATLRSLSDSLSRADDLIDTISASGLLALYFYVNGRLTEGRYHSSAAVAMALQCRLHQIEEIDAPSVPPQGSARPSSSPWATWAEGALRLPPPRDAEERERRIRVFWQVFYLDRCWSVAVGSLPALNDGTTPDTEILTPWPGQQNILQTVRNNSLRRLYDANASADLPTNIEALQAQAAAVFERASRLAVQVNEEGLDFTSSDSFWTEFEEVELTITRLSAVVPLINIPLPPSVAGPRFFTISGSGTSSSSAPLPRDTPPRSQNDWRLILIHTLLHVSTIHLHHPFVNNDPSVHTKSLAAARRVLRIITGIETGGISFDMLDPILGTCWMSSAAVFIREMSAIRVTSSFVASDNSVLEEVEREFQTILRAMRNLAAVFPIVVVLVQKVEEYNASSF</sequence>
<dbReference type="Proteomes" id="UP000076722">
    <property type="component" value="Unassembled WGS sequence"/>
</dbReference>
<keyword evidence="5" id="KW-0539">Nucleus</keyword>
<organism evidence="8 9">
    <name type="scientific">Sistotremastrum niveocremeum HHB9708</name>
    <dbReference type="NCBI Taxonomy" id="1314777"/>
    <lineage>
        <taxon>Eukaryota</taxon>
        <taxon>Fungi</taxon>
        <taxon>Dikarya</taxon>
        <taxon>Basidiomycota</taxon>
        <taxon>Agaricomycotina</taxon>
        <taxon>Agaricomycetes</taxon>
        <taxon>Sistotremastrales</taxon>
        <taxon>Sistotremastraceae</taxon>
        <taxon>Sertulicium</taxon>
        <taxon>Sertulicium niveocremeum</taxon>
    </lineage>
</organism>
<feature type="domain" description="Zn(2)-C6 fungal-type" evidence="7">
    <location>
        <begin position="23"/>
        <end position="55"/>
    </location>
</feature>
<dbReference type="PANTHER" id="PTHR47338:SF29">
    <property type="entry name" value="ZN(2)-C6 FUNGAL-TYPE DOMAIN-CONTAINING PROTEIN"/>
    <property type="match status" value="1"/>
</dbReference>
<evidence type="ECO:0000313" key="8">
    <source>
        <dbReference type="EMBL" id="KZS88485.1"/>
    </source>
</evidence>
<dbReference type="Gene3D" id="4.10.240.10">
    <property type="entry name" value="Zn(2)-C6 fungal-type DNA-binding domain"/>
    <property type="match status" value="1"/>
</dbReference>